<dbReference type="PANTHER" id="PTHR36693:SF1">
    <property type="entry name" value="GH02722P"/>
    <property type="match status" value="1"/>
</dbReference>
<dbReference type="PANTHER" id="PTHR36693">
    <property type="entry name" value="GH02722P"/>
    <property type="match status" value="1"/>
</dbReference>
<dbReference type="EMBL" id="JAKKPZ010000002">
    <property type="protein sequence ID" value="KAI1725321.1"/>
    <property type="molecule type" value="Genomic_DNA"/>
</dbReference>
<gene>
    <name evidence="1" type="ORF">DdX_01977</name>
</gene>
<sequence>MTRHNRIRHSVVKIDLDIRSPSSIVCCSSSLACVSFCANFETKEWNIKKKFIQFIHTRSKIDETKGIVLFVRLKSNNEYWIDKIWNRIVGECVKQCLLLERLMWNLSTLGGALSAMGDFIDTFADRALEVSLKQRKIAQLLDDPVLISRCNMYIGLSLAQKGKFTLSLRIIRHEYKLGQSIKSELITNCAQGLHTKITHARNKALNEKGRLKKYKQMS</sequence>
<dbReference type="InterPro" id="IPR032072">
    <property type="entry name" value="DUF4807"/>
</dbReference>
<evidence type="ECO:0000313" key="2">
    <source>
        <dbReference type="Proteomes" id="UP001201812"/>
    </source>
</evidence>
<dbReference type="AlphaFoldDB" id="A0AAD4NFA3"/>
<reference evidence="1" key="1">
    <citation type="submission" date="2022-01" db="EMBL/GenBank/DDBJ databases">
        <title>Genome Sequence Resource for Two Populations of Ditylenchus destructor, the Migratory Endoparasitic Phytonematode.</title>
        <authorList>
            <person name="Zhang H."/>
            <person name="Lin R."/>
            <person name="Xie B."/>
        </authorList>
    </citation>
    <scope>NUCLEOTIDE SEQUENCE</scope>
    <source>
        <strain evidence="1">BazhouSP</strain>
    </source>
</reference>
<dbReference type="Pfam" id="PF16065">
    <property type="entry name" value="DUF4807"/>
    <property type="match status" value="1"/>
</dbReference>
<evidence type="ECO:0000313" key="1">
    <source>
        <dbReference type="EMBL" id="KAI1725321.1"/>
    </source>
</evidence>
<accession>A0AAD4NFA3</accession>
<dbReference type="Proteomes" id="UP001201812">
    <property type="component" value="Unassembled WGS sequence"/>
</dbReference>
<comment type="caution">
    <text evidence="1">The sequence shown here is derived from an EMBL/GenBank/DDBJ whole genome shotgun (WGS) entry which is preliminary data.</text>
</comment>
<keyword evidence="2" id="KW-1185">Reference proteome</keyword>
<proteinExistence type="predicted"/>
<organism evidence="1 2">
    <name type="scientific">Ditylenchus destructor</name>
    <dbReference type="NCBI Taxonomy" id="166010"/>
    <lineage>
        <taxon>Eukaryota</taxon>
        <taxon>Metazoa</taxon>
        <taxon>Ecdysozoa</taxon>
        <taxon>Nematoda</taxon>
        <taxon>Chromadorea</taxon>
        <taxon>Rhabditida</taxon>
        <taxon>Tylenchina</taxon>
        <taxon>Tylenchomorpha</taxon>
        <taxon>Sphaerularioidea</taxon>
        <taxon>Anguinidae</taxon>
        <taxon>Anguininae</taxon>
        <taxon>Ditylenchus</taxon>
    </lineage>
</organism>
<protein>
    <submittedName>
        <fullName evidence="1">Uncharacterized protein</fullName>
    </submittedName>
</protein>
<dbReference type="PROSITE" id="PS51257">
    <property type="entry name" value="PROKAR_LIPOPROTEIN"/>
    <property type="match status" value="1"/>
</dbReference>
<name>A0AAD4NFA3_9BILA</name>